<comment type="caution">
    <text evidence="2">The sequence shown here is derived from an EMBL/GenBank/DDBJ whole genome shotgun (WGS) entry which is preliminary data.</text>
</comment>
<protein>
    <submittedName>
        <fullName evidence="2">Uncharacterized protein</fullName>
    </submittedName>
</protein>
<reference evidence="2 3" key="1">
    <citation type="journal article" date="2017" name="Genome Biol. Evol.">
        <title>Phytophthora megakarya and P. palmivora, closely related causal agents of cacao black pod rot, underwent increases in genome sizes and gene numbers by different mechanisms.</title>
        <authorList>
            <person name="Ali S.S."/>
            <person name="Shao J."/>
            <person name="Lary D.J."/>
            <person name="Kronmiller B."/>
            <person name="Shen D."/>
            <person name="Strem M.D."/>
            <person name="Amoako-Attah I."/>
            <person name="Akrofi A.Y."/>
            <person name="Begoude B.A."/>
            <person name="Ten Hoopen G.M."/>
            <person name="Coulibaly K."/>
            <person name="Kebe B.I."/>
            <person name="Melnick R.L."/>
            <person name="Guiltinan M.J."/>
            <person name="Tyler B.M."/>
            <person name="Meinhardt L.W."/>
            <person name="Bailey B.A."/>
        </authorList>
    </citation>
    <scope>NUCLEOTIDE SEQUENCE [LARGE SCALE GENOMIC DNA]</scope>
    <source>
        <strain evidence="3">sbr112.9</strain>
    </source>
</reference>
<evidence type="ECO:0000256" key="1">
    <source>
        <dbReference type="SAM" id="MobiDB-lite"/>
    </source>
</evidence>
<dbReference type="EMBL" id="NCKW01015495">
    <property type="protein sequence ID" value="POM62802.1"/>
    <property type="molecule type" value="Genomic_DNA"/>
</dbReference>
<name>A0A2P4XB69_9STRA</name>
<evidence type="ECO:0000313" key="2">
    <source>
        <dbReference type="EMBL" id="POM62802.1"/>
    </source>
</evidence>
<dbReference type="Proteomes" id="UP000237271">
    <property type="component" value="Unassembled WGS sequence"/>
</dbReference>
<dbReference type="Pfam" id="PF14223">
    <property type="entry name" value="Retrotran_gag_2"/>
    <property type="match status" value="1"/>
</dbReference>
<feature type="compositionally biased region" description="Basic residues" evidence="1">
    <location>
        <begin position="191"/>
        <end position="208"/>
    </location>
</feature>
<accession>A0A2P4XB69</accession>
<evidence type="ECO:0000313" key="3">
    <source>
        <dbReference type="Proteomes" id="UP000237271"/>
    </source>
</evidence>
<organism evidence="2 3">
    <name type="scientific">Phytophthora palmivora</name>
    <dbReference type="NCBI Taxonomy" id="4796"/>
    <lineage>
        <taxon>Eukaryota</taxon>
        <taxon>Sar</taxon>
        <taxon>Stramenopiles</taxon>
        <taxon>Oomycota</taxon>
        <taxon>Peronosporomycetes</taxon>
        <taxon>Peronosporales</taxon>
        <taxon>Peronosporaceae</taxon>
        <taxon>Phytophthora</taxon>
    </lineage>
</organism>
<feature type="compositionally biased region" description="Polar residues" evidence="1">
    <location>
        <begin position="173"/>
        <end position="189"/>
    </location>
</feature>
<feature type="region of interest" description="Disordered" evidence="1">
    <location>
        <begin position="154"/>
        <end position="224"/>
    </location>
</feature>
<dbReference type="OrthoDB" id="124616at2759"/>
<gene>
    <name evidence="2" type="ORF">PHPALM_27986</name>
</gene>
<dbReference type="AlphaFoldDB" id="A0A2P4XB69"/>
<sequence>MKNSFDLYDVQLKTFLTRLELWSVVYGSDTRPLFDIEGQAAFDARDNAARDAILRGVPDADAKMICHEVSAKDLWPIFENKQTKREYADYIFAREQLYSNKYTLLLGNVSQTLREVVRQFSRHFAVLAIPGAHQMAPTSAQIMIALRAEEDLDERVAEEMPQSSIGSADKKSSNTPPHQNSGDSGKSNAKPTRKGKRQRGRGRYKAKSKCPAVKPTSGKKSDGC</sequence>
<keyword evidence="3" id="KW-1185">Reference proteome</keyword>
<proteinExistence type="predicted"/>